<dbReference type="GeneID" id="57276433"/>
<sequence>MDRQQKVQGDLNIFRTRLGMLENTYEKQRALEITSDFLEAISKHEVSDFVLSAKGRTFIKEITVLRGFTTHKIKLDTQSIALFEEIRDLIPASQNEVNTIFMPW</sequence>
<protein>
    <submittedName>
        <fullName evidence="1">Uncharacterized protein</fullName>
    </submittedName>
</protein>
<dbReference type="EMBL" id="CP012288">
    <property type="protein sequence ID" value="AMV67001.1"/>
    <property type="molecule type" value="Genomic_DNA"/>
</dbReference>
<organism evidence="1 4">
    <name type="scientific">Pediococcus damnosus</name>
    <dbReference type="NCBI Taxonomy" id="51663"/>
    <lineage>
        <taxon>Bacteria</taxon>
        <taxon>Bacillati</taxon>
        <taxon>Bacillota</taxon>
        <taxon>Bacilli</taxon>
        <taxon>Lactobacillales</taxon>
        <taxon>Lactobacillaceae</taxon>
        <taxon>Pediococcus</taxon>
    </lineage>
</organism>
<keyword evidence="3" id="KW-1185">Reference proteome</keyword>
<evidence type="ECO:0000313" key="2">
    <source>
        <dbReference type="EMBL" id="AMV67001.1"/>
    </source>
</evidence>
<proteinExistence type="predicted"/>
<gene>
    <name evidence="1" type="ORF">ADU70_1627</name>
    <name evidence="2" type="ORF">ADU72_1068</name>
</gene>
<dbReference type="EMBL" id="CP012275">
    <property type="protein sequence ID" value="AMV63107.1"/>
    <property type="molecule type" value="Genomic_DNA"/>
</dbReference>
<dbReference type="AlphaFoldDB" id="A0AAC9B2M1"/>
<evidence type="ECO:0000313" key="4">
    <source>
        <dbReference type="Proteomes" id="UP000076405"/>
    </source>
</evidence>
<name>A0AAC9B2M1_9LACO</name>
<accession>A0AAC9B2M1</accession>
<evidence type="ECO:0000313" key="3">
    <source>
        <dbReference type="Proteomes" id="UP000076244"/>
    </source>
</evidence>
<reference evidence="3 4" key="1">
    <citation type="journal article" date="2016" name="PLoS ONE">
        <title>The Identification of Novel Diagnostic Marker Genes for the Detection of Beer Spoiling Pediococcus damnosus Strains Using the BlAst Diagnostic Gene findEr.</title>
        <authorList>
            <person name="Behr J."/>
            <person name="Geissler A.J."/>
            <person name="Schmid J."/>
            <person name="Zehe A."/>
            <person name="Vogel R.F."/>
        </authorList>
    </citation>
    <scope>NUCLEOTIDE SEQUENCE [LARGE SCALE GENOMIC DNA]</scope>
    <source>
        <strain evidence="1 4">TMW 2.1533</strain>
        <strain evidence="2 3">TMW 2.1535</strain>
    </source>
</reference>
<dbReference type="RefSeq" id="WP_046871365.1">
    <property type="nucleotide sequence ID" value="NZ_BAAAXI010000186.1"/>
</dbReference>
<evidence type="ECO:0000313" key="1">
    <source>
        <dbReference type="EMBL" id="AMV63107.1"/>
    </source>
</evidence>
<dbReference type="KEGG" id="pdm:ADU72_1068"/>
<dbReference type="Proteomes" id="UP000076405">
    <property type="component" value="Chromosome"/>
</dbReference>
<dbReference type="Proteomes" id="UP000076244">
    <property type="component" value="Chromosome"/>
</dbReference>